<evidence type="ECO:0000256" key="4">
    <source>
        <dbReference type="ARBA" id="ARBA00008419"/>
    </source>
</evidence>
<dbReference type="RefSeq" id="WP_211938752.1">
    <property type="nucleotide sequence ID" value="NZ_CP073078.1"/>
</dbReference>
<dbReference type="Pfam" id="PF00393">
    <property type="entry name" value="6PGD"/>
    <property type="match status" value="1"/>
</dbReference>
<evidence type="ECO:0000256" key="12">
    <source>
        <dbReference type="ARBA" id="ARBA00023270"/>
    </source>
</evidence>
<keyword evidence="10" id="KW-0311">Gluconate utilization</keyword>
<evidence type="ECO:0000256" key="9">
    <source>
        <dbReference type="ARBA" id="ARBA00023002"/>
    </source>
</evidence>
<sequence length="727" mass="78100">MTNPLLQLAKAGQSVWLDHLDREILESGRLERWIAEDGVRGLTSNPTLFEKAIAEGDAYDKGIRRLLSEQELSPKRLYEALAINDIREAADRFRPVFEQLGGEDGFVSLEVSPHLADDAAGTVVEARRLWKAVGRPNLMIKVPGTRAGYQAIRQLIGEGVNVNVTLLFGLDAYRAVAEAHMAGLEDLRAEGGDISQVRGVASFFVSRIDTAIDQAIDERFKAGVGPEAEILRTLRGRVAIANAKLAYQAYLDMIGGARWKALAAAGAKPQRVLWASTGTKDPTYSDVLYVESLIGPDTITTVPPKTLDAFRDHGRVPATLVAADPPLTAELDLARSVIAQVERAGLDLDGVTRELLADGVRKFSGSYDKLLEALSAKRGALAASRSIAHAGRSALTLGMVGLGRMGGDIARRLMSAGHSCVVFDRDEGARRKLADAGATAANDLSDLVRKLASPRLVWLMLPAGEATEETVVALSALLERGDVIIDGGNGFYRDDIRRARKLRAQGIDYVDAGVSGGVWGRERGYCLMVGGEARAFEAIEPILRTLAPGLGQLPRTQRPAGADPRPELGYVHAGPVGAGHFVKMVHNGVEYGLMQALSEGFDLLRGRGAATMPEGERYDFNLADIAETWRRGSVVSSWLLDLVAQALARDPALEHFEGDVADSGEGRWALAAAVEEEAPASALANALFARFRSRETHTFGEKLLSAMRFGFGHHVEPSNGADRGAAA</sequence>
<evidence type="ECO:0000256" key="10">
    <source>
        <dbReference type="ARBA" id="ARBA00023064"/>
    </source>
</evidence>
<dbReference type="NCBIfam" id="NF002881">
    <property type="entry name" value="PRK03343.1"/>
    <property type="match status" value="1"/>
</dbReference>
<dbReference type="EMBL" id="CP073078">
    <property type="protein sequence ID" value="QUD88702.1"/>
    <property type="molecule type" value="Genomic_DNA"/>
</dbReference>
<comment type="catalytic activity">
    <reaction evidence="13">
        <text>D-sedoheptulose 7-phosphate + D-glyceraldehyde 3-phosphate = D-erythrose 4-phosphate + beta-D-fructose 6-phosphate</text>
        <dbReference type="Rhea" id="RHEA:17053"/>
        <dbReference type="ChEBI" id="CHEBI:16897"/>
        <dbReference type="ChEBI" id="CHEBI:57483"/>
        <dbReference type="ChEBI" id="CHEBI:57634"/>
        <dbReference type="ChEBI" id="CHEBI:59776"/>
        <dbReference type="EC" id="2.2.1.2"/>
    </reaction>
</comment>
<proteinExistence type="inferred from homology"/>
<accession>A0A975G191</accession>
<evidence type="ECO:0000256" key="6">
    <source>
        <dbReference type="ARBA" id="ARBA00013151"/>
    </source>
</evidence>
<dbReference type="GO" id="GO:0005737">
    <property type="term" value="C:cytoplasm"/>
    <property type="evidence" value="ECO:0007669"/>
    <property type="project" value="UniProtKB-SubCell"/>
</dbReference>
<dbReference type="InterPro" id="IPR013328">
    <property type="entry name" value="6PGD_dom2"/>
</dbReference>
<dbReference type="PANTHER" id="PTHR10683">
    <property type="entry name" value="TRANSALDOLASE"/>
    <property type="match status" value="1"/>
</dbReference>
<keyword evidence="8 13" id="KW-0808">Transferase</keyword>
<dbReference type="GO" id="GO:0050661">
    <property type="term" value="F:NADP binding"/>
    <property type="evidence" value="ECO:0007669"/>
    <property type="project" value="InterPro"/>
</dbReference>
<dbReference type="InterPro" id="IPR036291">
    <property type="entry name" value="NAD(P)-bd_dom_sf"/>
</dbReference>
<dbReference type="EC" id="2.2.1.2" evidence="6 13"/>
<dbReference type="Gene3D" id="3.20.20.70">
    <property type="entry name" value="Aldolase class I"/>
    <property type="match status" value="1"/>
</dbReference>
<dbReference type="InterPro" id="IPR006115">
    <property type="entry name" value="6PGDH_NADP-bd"/>
</dbReference>
<feature type="active site" description="Schiff-base intermediate with substrate" evidence="13">
    <location>
        <position position="141"/>
    </location>
</feature>
<evidence type="ECO:0000256" key="11">
    <source>
        <dbReference type="ARBA" id="ARBA00023126"/>
    </source>
</evidence>
<dbReference type="PRINTS" id="PR00076">
    <property type="entry name" value="6PGDHDRGNASE"/>
</dbReference>
<evidence type="ECO:0000313" key="16">
    <source>
        <dbReference type="Proteomes" id="UP000676409"/>
    </source>
</evidence>
<dbReference type="SUPFAM" id="SSF48179">
    <property type="entry name" value="6-phosphogluconate dehydrogenase C-terminal domain-like"/>
    <property type="match status" value="1"/>
</dbReference>
<evidence type="ECO:0000256" key="5">
    <source>
        <dbReference type="ARBA" id="ARBA00008426"/>
    </source>
</evidence>
<dbReference type="GO" id="GO:0019521">
    <property type="term" value="P:D-gluconate metabolic process"/>
    <property type="evidence" value="ECO:0007669"/>
    <property type="project" value="UniProtKB-KW"/>
</dbReference>
<dbReference type="InterPro" id="IPR006114">
    <property type="entry name" value="6PGDH_C"/>
</dbReference>
<dbReference type="CDD" id="cd00955">
    <property type="entry name" value="Transaldolase_like"/>
    <property type="match status" value="1"/>
</dbReference>
<feature type="domain" description="6-phosphogluconate dehydrogenase C-terminal" evidence="14">
    <location>
        <begin position="579"/>
        <end position="717"/>
    </location>
</feature>
<dbReference type="InterPro" id="IPR004732">
    <property type="entry name" value="Transaldolase_2"/>
</dbReference>
<evidence type="ECO:0000256" key="1">
    <source>
        <dbReference type="ARBA" id="ARBA00003518"/>
    </source>
</evidence>
<dbReference type="PANTHER" id="PTHR10683:SF31">
    <property type="entry name" value="TRANSALDOLASE"/>
    <property type="match status" value="1"/>
</dbReference>
<dbReference type="Proteomes" id="UP000676409">
    <property type="component" value="Chromosome"/>
</dbReference>
<gene>
    <name evidence="15" type="primary">gnd</name>
    <name evidence="13" type="synonym">tal</name>
    <name evidence="15" type="ORF">KCG34_02100</name>
</gene>
<dbReference type="GO" id="GO:0004616">
    <property type="term" value="F:phosphogluconate dehydrogenase (decarboxylating) activity"/>
    <property type="evidence" value="ECO:0007669"/>
    <property type="project" value="InterPro"/>
</dbReference>
<comment type="pathway">
    <text evidence="3 13">Carbohydrate degradation; pentose phosphate pathway; D-glyceraldehyde 3-phosphate and beta-D-fructose 6-phosphate from D-ribose 5-phosphate and D-xylulose 5-phosphate (non-oxidative stage): step 2/3.</text>
</comment>
<dbReference type="NCBIfam" id="NF007161">
    <property type="entry name" value="PRK09599.1"/>
    <property type="match status" value="1"/>
</dbReference>
<dbReference type="AlphaFoldDB" id="A0A975G191"/>
<comment type="subcellular location">
    <subcellularLocation>
        <location evidence="2 13">Cytoplasm</location>
    </subcellularLocation>
</comment>
<dbReference type="HAMAP" id="MF_00493">
    <property type="entry name" value="Transaldolase_2"/>
    <property type="match status" value="1"/>
</dbReference>
<evidence type="ECO:0000313" key="15">
    <source>
        <dbReference type="EMBL" id="QUD88702.1"/>
    </source>
</evidence>
<dbReference type="InterPro" id="IPR008927">
    <property type="entry name" value="6-PGluconate_DH-like_C_sf"/>
</dbReference>
<evidence type="ECO:0000256" key="7">
    <source>
        <dbReference type="ARBA" id="ARBA00022490"/>
    </source>
</evidence>
<organism evidence="15 16">
    <name type="scientific">Phenylobacterium montanum</name>
    <dbReference type="NCBI Taxonomy" id="2823693"/>
    <lineage>
        <taxon>Bacteria</taxon>
        <taxon>Pseudomonadati</taxon>
        <taxon>Pseudomonadota</taxon>
        <taxon>Alphaproteobacteria</taxon>
        <taxon>Caulobacterales</taxon>
        <taxon>Caulobacteraceae</taxon>
        <taxon>Phenylobacterium</taxon>
    </lineage>
</organism>
<dbReference type="GO" id="GO:0004801">
    <property type="term" value="F:transaldolase activity"/>
    <property type="evidence" value="ECO:0007669"/>
    <property type="project" value="UniProtKB-UniRule"/>
</dbReference>
<dbReference type="SUPFAM" id="SSF51569">
    <property type="entry name" value="Aldolase"/>
    <property type="match status" value="1"/>
</dbReference>
<dbReference type="Pfam" id="PF00923">
    <property type="entry name" value="TAL_FSA"/>
    <property type="match status" value="1"/>
</dbReference>
<evidence type="ECO:0000256" key="13">
    <source>
        <dbReference type="HAMAP-Rule" id="MF_00493"/>
    </source>
</evidence>
<dbReference type="InterPro" id="IPR001585">
    <property type="entry name" value="TAL/FSA"/>
</dbReference>
<evidence type="ECO:0000256" key="8">
    <source>
        <dbReference type="ARBA" id="ARBA00022679"/>
    </source>
</evidence>
<dbReference type="KEGG" id="caul:KCG34_02100"/>
<dbReference type="Pfam" id="PF03446">
    <property type="entry name" value="NAD_binding_2"/>
    <property type="match status" value="1"/>
</dbReference>
<comment type="function">
    <text evidence="1 13">Transaldolase is important for the balance of metabolites in the pentose-phosphate pathway.</text>
</comment>
<keyword evidence="9" id="KW-0560">Oxidoreductase</keyword>
<dbReference type="SUPFAM" id="SSF51735">
    <property type="entry name" value="NAD(P)-binding Rossmann-fold domains"/>
    <property type="match status" value="1"/>
</dbReference>
<evidence type="ECO:0000259" key="14">
    <source>
        <dbReference type="SMART" id="SM01350"/>
    </source>
</evidence>
<dbReference type="InterPro" id="IPR013785">
    <property type="entry name" value="Aldolase_TIM"/>
</dbReference>
<protein>
    <recommendedName>
        <fullName evidence="6 13">Transaldolase</fullName>
        <ecNumber evidence="6 13">2.2.1.2</ecNumber>
    </recommendedName>
</protein>
<evidence type="ECO:0000256" key="2">
    <source>
        <dbReference type="ARBA" id="ARBA00004496"/>
    </source>
</evidence>
<keyword evidence="16" id="KW-1185">Reference proteome</keyword>
<dbReference type="SMART" id="SM01350">
    <property type="entry name" value="6PGD"/>
    <property type="match status" value="1"/>
</dbReference>
<dbReference type="InterPro" id="IPR004849">
    <property type="entry name" value="6DGDH_YqeC"/>
</dbReference>
<keyword evidence="7 13" id="KW-0963">Cytoplasm</keyword>
<name>A0A975G191_9CAUL</name>
<comment type="similarity">
    <text evidence="5 13">Belongs to the transaldolase family. Type 2 subfamily.</text>
</comment>
<keyword evidence="12 13" id="KW-0704">Schiff base</keyword>
<comment type="similarity">
    <text evidence="4">Belongs to the 6-phosphogluconate dehydrogenase family.</text>
</comment>
<dbReference type="InterPro" id="IPR006183">
    <property type="entry name" value="Pgluconate_DH"/>
</dbReference>
<dbReference type="GO" id="GO:0006098">
    <property type="term" value="P:pentose-phosphate shunt"/>
    <property type="evidence" value="ECO:0007669"/>
    <property type="project" value="UniProtKB-UniRule"/>
</dbReference>
<dbReference type="NCBIfam" id="TIGR00876">
    <property type="entry name" value="tal_mycobact"/>
    <property type="match status" value="1"/>
</dbReference>
<dbReference type="Gene3D" id="3.40.50.720">
    <property type="entry name" value="NAD(P)-binding Rossmann-like Domain"/>
    <property type="match status" value="1"/>
</dbReference>
<evidence type="ECO:0000256" key="3">
    <source>
        <dbReference type="ARBA" id="ARBA00004857"/>
    </source>
</evidence>
<dbReference type="Gene3D" id="1.10.1040.10">
    <property type="entry name" value="N-(1-d-carboxylethyl)-l-norvaline Dehydrogenase, domain 2"/>
    <property type="match status" value="1"/>
</dbReference>
<reference evidence="15" key="1">
    <citation type="submission" date="2021-04" db="EMBL/GenBank/DDBJ databases">
        <title>The complete genome sequence of Caulobacter sp. S6.</title>
        <authorList>
            <person name="Tang Y."/>
            <person name="Ouyang W."/>
            <person name="Liu Q."/>
            <person name="Huang B."/>
            <person name="Guo Z."/>
            <person name="Lei P."/>
        </authorList>
    </citation>
    <scope>NUCLEOTIDE SEQUENCE</scope>
    <source>
        <strain evidence="15">S6</strain>
    </source>
</reference>
<dbReference type="NCBIfam" id="TIGR00872">
    <property type="entry name" value="gnd_rel"/>
    <property type="match status" value="1"/>
</dbReference>
<keyword evidence="11 13" id="KW-0570">Pentose shunt</keyword>